<evidence type="ECO:0000256" key="7">
    <source>
        <dbReference type="ARBA" id="ARBA00022679"/>
    </source>
</evidence>
<protein>
    <recommendedName>
        <fullName evidence="4 14">Acetolactate synthase</fullName>
        <ecNumber evidence="4 14">2.2.1.6</ecNumber>
    </recommendedName>
</protein>
<dbReference type="InterPro" id="IPR029035">
    <property type="entry name" value="DHS-like_NAD/FAD-binding_dom"/>
</dbReference>
<keyword evidence="18" id="KW-0670">Pyruvate</keyword>
<feature type="domain" description="Thiamine pyrophosphate enzyme TPP-binding" evidence="16">
    <location>
        <begin position="384"/>
        <end position="532"/>
    </location>
</feature>
<feature type="domain" description="Thiamine pyrophosphate enzyme central" evidence="15">
    <location>
        <begin position="189"/>
        <end position="324"/>
    </location>
</feature>
<dbReference type="InterPro" id="IPR045229">
    <property type="entry name" value="TPP_enz"/>
</dbReference>
<dbReference type="KEGG" id="gsn:YC6258_01626"/>
<dbReference type="NCBIfam" id="NF006524">
    <property type="entry name" value="PRK08978.1"/>
    <property type="match status" value="1"/>
</dbReference>
<keyword evidence="8 14" id="KW-0479">Metal-binding</keyword>
<evidence type="ECO:0000256" key="12">
    <source>
        <dbReference type="ARBA" id="ARBA00023304"/>
    </source>
</evidence>
<dbReference type="PATRIC" id="fig|1445510.3.peg.1591"/>
<dbReference type="GO" id="GO:0009097">
    <property type="term" value="P:isoleucine biosynthetic process"/>
    <property type="evidence" value="ECO:0007669"/>
    <property type="project" value="TreeGrafter"/>
</dbReference>
<dbReference type="InterPro" id="IPR029061">
    <property type="entry name" value="THDP-binding"/>
</dbReference>
<dbReference type="HOGENOM" id="CLU_013748_1_2_6"/>
<keyword evidence="5 14" id="KW-0028">Amino-acid biosynthesis</keyword>
<evidence type="ECO:0000256" key="1">
    <source>
        <dbReference type="ARBA" id="ARBA00004974"/>
    </source>
</evidence>
<evidence type="ECO:0000259" key="17">
    <source>
        <dbReference type="Pfam" id="PF02776"/>
    </source>
</evidence>
<dbReference type="Gene3D" id="3.40.50.1220">
    <property type="entry name" value="TPP-binding domain"/>
    <property type="match status" value="1"/>
</dbReference>
<evidence type="ECO:0000313" key="18">
    <source>
        <dbReference type="EMBL" id="AJQ93674.1"/>
    </source>
</evidence>
<dbReference type="EC" id="2.2.1.6" evidence="4 14"/>
<dbReference type="InterPro" id="IPR012001">
    <property type="entry name" value="Thiamin_PyroP_enz_TPP-bd_dom"/>
</dbReference>
<evidence type="ECO:0000256" key="6">
    <source>
        <dbReference type="ARBA" id="ARBA00022630"/>
    </source>
</evidence>
<dbReference type="InterPro" id="IPR012000">
    <property type="entry name" value="Thiamin_PyroP_enz_cen_dom"/>
</dbReference>
<dbReference type="InterPro" id="IPR039368">
    <property type="entry name" value="AHAS_TPP"/>
</dbReference>
<keyword evidence="9" id="KW-0274">FAD</keyword>
<evidence type="ECO:0000256" key="9">
    <source>
        <dbReference type="ARBA" id="ARBA00022827"/>
    </source>
</evidence>
<feature type="domain" description="Thiamine pyrophosphate enzyme N-terminal TPP-binding" evidence="17">
    <location>
        <begin position="1"/>
        <end position="116"/>
    </location>
</feature>
<dbReference type="Pfam" id="PF00205">
    <property type="entry name" value="TPP_enzyme_M"/>
    <property type="match status" value="1"/>
</dbReference>
<evidence type="ECO:0000256" key="11">
    <source>
        <dbReference type="ARBA" id="ARBA00023052"/>
    </source>
</evidence>
<evidence type="ECO:0000256" key="13">
    <source>
        <dbReference type="ARBA" id="ARBA00048670"/>
    </source>
</evidence>
<evidence type="ECO:0000256" key="2">
    <source>
        <dbReference type="ARBA" id="ARBA00005025"/>
    </source>
</evidence>
<dbReference type="GO" id="GO:0050660">
    <property type="term" value="F:flavin adenine dinucleotide binding"/>
    <property type="evidence" value="ECO:0007669"/>
    <property type="project" value="InterPro"/>
</dbReference>
<dbReference type="OrthoDB" id="9785953at2"/>
<evidence type="ECO:0000259" key="15">
    <source>
        <dbReference type="Pfam" id="PF00205"/>
    </source>
</evidence>
<keyword evidence="6" id="KW-0285">Flavoprotein</keyword>
<keyword evidence="19" id="KW-1185">Reference proteome</keyword>
<keyword evidence="10 14" id="KW-0460">Magnesium</keyword>
<dbReference type="GO" id="GO:0030976">
    <property type="term" value="F:thiamine pyrophosphate binding"/>
    <property type="evidence" value="ECO:0007669"/>
    <property type="project" value="UniProtKB-UniRule"/>
</dbReference>
<keyword evidence="7 14" id="KW-0808">Transferase</keyword>
<comment type="cofactor">
    <cofactor evidence="14">
        <name>Mg(2+)</name>
        <dbReference type="ChEBI" id="CHEBI:18420"/>
    </cofactor>
    <text evidence="14">Binds 1 Mg(2+) ion per subunit.</text>
</comment>
<dbReference type="FunFam" id="3.40.50.970:FF:000016">
    <property type="entry name" value="Acetolactate synthase"/>
    <property type="match status" value="1"/>
</dbReference>
<evidence type="ECO:0000313" key="19">
    <source>
        <dbReference type="Proteomes" id="UP000032266"/>
    </source>
</evidence>
<dbReference type="GO" id="GO:0000287">
    <property type="term" value="F:magnesium ion binding"/>
    <property type="evidence" value="ECO:0007669"/>
    <property type="project" value="UniProtKB-UniRule"/>
</dbReference>
<dbReference type="SUPFAM" id="SSF52518">
    <property type="entry name" value="Thiamin diphosphate-binding fold (THDP-binding)"/>
    <property type="match status" value="2"/>
</dbReference>
<reference evidence="18 19" key="1">
    <citation type="submission" date="2014-01" db="EMBL/GenBank/DDBJ databases">
        <title>Full genme sequencing of cellulolytic bacterium Gynuella sunshinyii YC6258T gen. nov., sp. nov.</title>
        <authorList>
            <person name="Khan H."/>
            <person name="Chung E.J."/>
            <person name="Chung Y.R."/>
        </authorList>
    </citation>
    <scope>NUCLEOTIDE SEQUENCE [LARGE SCALE GENOMIC DNA]</scope>
    <source>
        <strain evidence="18 19">YC6258</strain>
    </source>
</reference>
<evidence type="ECO:0000256" key="8">
    <source>
        <dbReference type="ARBA" id="ARBA00022723"/>
    </source>
</evidence>
<dbReference type="PANTHER" id="PTHR18968:SF142">
    <property type="entry name" value="ACETOLACTATE SYNTHASE"/>
    <property type="match status" value="1"/>
</dbReference>
<dbReference type="RefSeq" id="WP_044616394.1">
    <property type="nucleotide sequence ID" value="NZ_CP007142.1"/>
</dbReference>
<dbReference type="PANTHER" id="PTHR18968">
    <property type="entry name" value="THIAMINE PYROPHOSPHATE ENZYMES"/>
    <property type="match status" value="1"/>
</dbReference>
<dbReference type="CDD" id="cd07035">
    <property type="entry name" value="TPP_PYR_POX_like"/>
    <property type="match status" value="1"/>
</dbReference>
<gene>
    <name evidence="18" type="ORF">YC6258_01626</name>
</gene>
<dbReference type="FunFam" id="3.40.50.970:FF:000007">
    <property type="entry name" value="Acetolactate synthase"/>
    <property type="match status" value="1"/>
</dbReference>
<dbReference type="CDD" id="cd02015">
    <property type="entry name" value="TPP_AHAS"/>
    <property type="match status" value="1"/>
</dbReference>
<dbReference type="GO" id="GO:0009099">
    <property type="term" value="P:L-valine biosynthetic process"/>
    <property type="evidence" value="ECO:0007669"/>
    <property type="project" value="TreeGrafter"/>
</dbReference>
<comment type="catalytic activity">
    <reaction evidence="13 14">
        <text>2 pyruvate + H(+) = (2S)-2-acetolactate + CO2</text>
        <dbReference type="Rhea" id="RHEA:25249"/>
        <dbReference type="ChEBI" id="CHEBI:15361"/>
        <dbReference type="ChEBI" id="CHEBI:15378"/>
        <dbReference type="ChEBI" id="CHEBI:16526"/>
        <dbReference type="ChEBI" id="CHEBI:58476"/>
        <dbReference type="EC" id="2.2.1.6"/>
    </reaction>
</comment>
<evidence type="ECO:0000256" key="5">
    <source>
        <dbReference type="ARBA" id="ARBA00022605"/>
    </source>
</evidence>
<dbReference type="Pfam" id="PF02776">
    <property type="entry name" value="TPP_enzyme_N"/>
    <property type="match status" value="1"/>
</dbReference>
<keyword evidence="12 14" id="KW-0100">Branched-chain amino acid biosynthesis</keyword>
<dbReference type="Pfam" id="PF02775">
    <property type="entry name" value="TPP_enzyme_C"/>
    <property type="match status" value="1"/>
</dbReference>
<dbReference type="Gene3D" id="3.40.50.970">
    <property type="match status" value="2"/>
</dbReference>
<dbReference type="STRING" id="1445510.YC6258_01626"/>
<name>A0A0C5VTM7_9GAMM</name>
<dbReference type="Proteomes" id="UP000032266">
    <property type="component" value="Chromosome"/>
</dbReference>
<dbReference type="GO" id="GO:0003984">
    <property type="term" value="F:acetolactate synthase activity"/>
    <property type="evidence" value="ECO:0007669"/>
    <property type="project" value="UniProtKB-EC"/>
</dbReference>
<comment type="similarity">
    <text evidence="3 14">Belongs to the TPP enzyme family.</text>
</comment>
<dbReference type="AlphaFoldDB" id="A0A0C5VTM7"/>
<dbReference type="InterPro" id="IPR011766">
    <property type="entry name" value="TPP_enzyme_TPP-bd"/>
</dbReference>
<dbReference type="EMBL" id="CP007142">
    <property type="protein sequence ID" value="AJQ93674.1"/>
    <property type="molecule type" value="Genomic_DNA"/>
</dbReference>
<organism evidence="18 19">
    <name type="scientific">Gynuella sunshinyii YC6258</name>
    <dbReference type="NCBI Taxonomy" id="1445510"/>
    <lineage>
        <taxon>Bacteria</taxon>
        <taxon>Pseudomonadati</taxon>
        <taxon>Pseudomonadota</taxon>
        <taxon>Gammaproteobacteria</taxon>
        <taxon>Oceanospirillales</taxon>
        <taxon>Saccharospirillaceae</taxon>
        <taxon>Gynuella</taxon>
    </lineage>
</organism>
<evidence type="ECO:0000256" key="10">
    <source>
        <dbReference type="ARBA" id="ARBA00022842"/>
    </source>
</evidence>
<evidence type="ECO:0000259" key="16">
    <source>
        <dbReference type="Pfam" id="PF02775"/>
    </source>
</evidence>
<comment type="cofactor">
    <cofactor evidence="14">
        <name>thiamine diphosphate</name>
        <dbReference type="ChEBI" id="CHEBI:58937"/>
    </cofactor>
    <text evidence="14">Binds 1 thiamine pyrophosphate per subunit.</text>
</comment>
<evidence type="ECO:0000256" key="4">
    <source>
        <dbReference type="ARBA" id="ARBA00013145"/>
    </source>
</evidence>
<dbReference type="PROSITE" id="PS00187">
    <property type="entry name" value="TPP_ENZYMES"/>
    <property type="match status" value="1"/>
</dbReference>
<dbReference type="InterPro" id="IPR000399">
    <property type="entry name" value="TPP-bd_CS"/>
</dbReference>
<evidence type="ECO:0000256" key="3">
    <source>
        <dbReference type="ARBA" id="ARBA00007812"/>
    </source>
</evidence>
<evidence type="ECO:0000256" key="14">
    <source>
        <dbReference type="RuleBase" id="RU003591"/>
    </source>
</evidence>
<dbReference type="GO" id="GO:0016874">
    <property type="term" value="F:ligase activity"/>
    <property type="evidence" value="ECO:0007669"/>
    <property type="project" value="UniProtKB-KW"/>
</dbReference>
<accession>A0A0C5VTM7</accession>
<dbReference type="SUPFAM" id="SSF52467">
    <property type="entry name" value="DHS-like NAD/FAD-binding domain"/>
    <property type="match status" value="1"/>
</dbReference>
<comment type="pathway">
    <text evidence="2 14">Amino-acid biosynthesis; L-valine biosynthesis; L-valine from pyruvate: step 1/4.</text>
</comment>
<dbReference type="InterPro" id="IPR012846">
    <property type="entry name" value="Acetolactate_synth_lsu"/>
</dbReference>
<keyword evidence="18" id="KW-0436">Ligase</keyword>
<keyword evidence="11 14" id="KW-0786">Thiamine pyrophosphate</keyword>
<comment type="pathway">
    <text evidence="1 14">Amino-acid biosynthesis; L-isoleucine biosynthesis; L-isoleucine from 2-oxobutanoate: step 1/4.</text>
</comment>
<dbReference type="GO" id="GO:0005948">
    <property type="term" value="C:acetolactate synthase complex"/>
    <property type="evidence" value="ECO:0007669"/>
    <property type="project" value="TreeGrafter"/>
</dbReference>
<sequence>MNGAQYILKTLQEQNIRTLFGYPGGCIMPLYDALADSELEHVLCRHEQAAALAANGYARASGRLGVVVATSGPGATNLVTGIADAFMDSIPVLVITGQVNSHLIGSDAFQEVDVLGMTMAIVKHSYLITSANELESTVIEAIRLATSGRPGPVWIDIAKDALMGEMTTKSVIKPTNSHEKEHNVDLTSLQNAVEIIKKAQRPLLYSGGGVMSANALDEFRTFANQLNIPHVVSLKGIGNPGLYGALNLGMLGMHGSRACNELIAQCDALIAIGVRFDDRATGAVKHFATNADIIHIDIDPAEFHKNKRVSCTLRGEMKSILRRLSTAFLSTLNIQPWRNHCRAMKHQKGLIPQNLSTDSNTIAGPEFLTALSAVKKTRSIISCDVGQHQMWVAQYVDFDHPRQHLSSGGLGTMGFGLPAAIGACFARPDAQVINISGDGSFMMNIQELATIRRHQLPVKIIILDNQHLGLVRQQQELFYQGRYSAVDLSDNPDFTEIARVFGFHALQIHNRSQIGPALDTLLSCQGPAMLQVHINTDSNVWPMVKPGGANHEMLEPEQFNGSAA</sequence>
<proteinExistence type="inferred from homology"/>
<dbReference type="NCBIfam" id="TIGR00118">
    <property type="entry name" value="acolac_lg"/>
    <property type="match status" value="1"/>
</dbReference>